<accession>A0A7R7FSV1</accession>
<gene>
    <name evidence="1" type="ORF">GEOBRER4_n1013</name>
</gene>
<reference evidence="1 2" key="1">
    <citation type="submission" date="2020-06" db="EMBL/GenBank/DDBJ databases">
        <title>Interaction of electrochemicaly active bacteria, Geobacter bremensis R4 on different carbon anode.</title>
        <authorList>
            <person name="Meng L."/>
            <person name="Yoshida N."/>
        </authorList>
    </citation>
    <scope>NUCLEOTIDE SEQUENCE [LARGE SCALE GENOMIC DNA]</scope>
    <source>
        <strain evidence="1 2">R4</strain>
    </source>
</reference>
<keyword evidence="2" id="KW-1185">Reference proteome</keyword>
<dbReference type="Proteomes" id="UP000515472">
    <property type="component" value="Chromosome"/>
</dbReference>
<sequence>MLLELTQIQLYCVGKGLTASVGVLHYTAASPRMPDNSPSVLFRVFEGT</sequence>
<protein>
    <submittedName>
        <fullName evidence="1">Uncharacterized protein</fullName>
    </submittedName>
</protein>
<proteinExistence type="predicted"/>
<dbReference type="EMBL" id="AP023213">
    <property type="protein sequence ID" value="BCO11239.1"/>
    <property type="molecule type" value="Genomic_DNA"/>
</dbReference>
<organism evidence="1 2">
    <name type="scientific">Citrifermentans bremense</name>
    <dbReference type="NCBI Taxonomy" id="60035"/>
    <lineage>
        <taxon>Bacteria</taxon>
        <taxon>Pseudomonadati</taxon>
        <taxon>Thermodesulfobacteriota</taxon>
        <taxon>Desulfuromonadia</taxon>
        <taxon>Geobacterales</taxon>
        <taxon>Geobacteraceae</taxon>
        <taxon>Citrifermentans</taxon>
    </lineage>
</organism>
<evidence type="ECO:0000313" key="2">
    <source>
        <dbReference type="Proteomes" id="UP000515472"/>
    </source>
</evidence>
<dbReference type="AlphaFoldDB" id="A0A7R7FSV1"/>
<name>A0A7R7FSV1_9BACT</name>
<evidence type="ECO:0000313" key="1">
    <source>
        <dbReference type="EMBL" id="BCO11239.1"/>
    </source>
</evidence>